<dbReference type="GO" id="GO:0003676">
    <property type="term" value="F:nucleic acid binding"/>
    <property type="evidence" value="ECO:0007669"/>
    <property type="project" value="InterPro"/>
</dbReference>
<evidence type="ECO:0000313" key="2">
    <source>
        <dbReference type="EMBL" id="CAF3744137.1"/>
    </source>
</evidence>
<comment type="caution">
    <text evidence="3">The sequence shown here is derived from an EMBL/GenBank/DDBJ whole genome shotgun (WGS) entry which is preliminary data.</text>
</comment>
<sequence>MHEAGYRGYIARKKPLIKDSNRWKRMLWVRQHWLKPKQFWDSILWSDESKFNLFGSNGRQIVWRQTNESMKRECLKPTVKCGGGSVMVWDCMAASGVGNLVRVDGTMNREQNEKILTENVKQSAKILKCNHLFSSKIMTRNTAKTISQWFVKNQINTLKWPAQSPDLNPIEHAWDELERRMKRHSPKNKEELWMILKKEWKGIGRDVTSRLVNSMSKRFQEVMKHRGGPMRY</sequence>
<evidence type="ECO:0000313" key="4">
    <source>
        <dbReference type="Proteomes" id="UP000663862"/>
    </source>
</evidence>
<dbReference type="PANTHER" id="PTHR23022:SF135">
    <property type="entry name" value="SI:DKEY-77F5.3"/>
    <property type="match status" value="1"/>
</dbReference>
<gene>
    <name evidence="2" type="ORF">FME351_LOCUS30450</name>
    <name evidence="3" type="ORF">TSG867_LOCUS32998</name>
</gene>
<evidence type="ECO:0000259" key="1">
    <source>
        <dbReference type="Pfam" id="PF13358"/>
    </source>
</evidence>
<reference evidence="3" key="1">
    <citation type="submission" date="2021-02" db="EMBL/GenBank/DDBJ databases">
        <authorList>
            <person name="Nowell W R."/>
        </authorList>
    </citation>
    <scope>NUCLEOTIDE SEQUENCE</scope>
</reference>
<dbReference type="EMBL" id="CAJNYU010004323">
    <property type="protein sequence ID" value="CAF3744137.1"/>
    <property type="molecule type" value="Genomic_DNA"/>
</dbReference>
<dbReference type="InterPro" id="IPR038717">
    <property type="entry name" value="Tc1-like_DDE_dom"/>
</dbReference>
<dbReference type="Proteomes" id="UP000663869">
    <property type="component" value="Unassembled WGS sequence"/>
</dbReference>
<dbReference type="InterPro" id="IPR052338">
    <property type="entry name" value="Transposase_5"/>
</dbReference>
<dbReference type="InterPro" id="IPR036397">
    <property type="entry name" value="RNaseH_sf"/>
</dbReference>
<dbReference type="Pfam" id="PF13358">
    <property type="entry name" value="DDE_3"/>
    <property type="match status" value="1"/>
</dbReference>
<accession>A0A821I1R2</accession>
<dbReference type="EMBL" id="CAJOBQ010008712">
    <property type="protein sequence ID" value="CAF4693822.1"/>
    <property type="molecule type" value="Genomic_DNA"/>
</dbReference>
<evidence type="ECO:0000313" key="3">
    <source>
        <dbReference type="EMBL" id="CAF4693822.1"/>
    </source>
</evidence>
<dbReference type="AlphaFoldDB" id="A0A821I1R2"/>
<dbReference type="PANTHER" id="PTHR23022">
    <property type="entry name" value="TRANSPOSABLE ELEMENT-RELATED"/>
    <property type="match status" value="1"/>
</dbReference>
<protein>
    <recommendedName>
        <fullName evidence="1">Tc1-like transposase DDE domain-containing protein</fullName>
    </recommendedName>
</protein>
<dbReference type="Gene3D" id="3.30.420.10">
    <property type="entry name" value="Ribonuclease H-like superfamily/Ribonuclease H"/>
    <property type="match status" value="1"/>
</dbReference>
<proteinExistence type="predicted"/>
<name>A0A821I1R2_9BILA</name>
<dbReference type="Proteomes" id="UP000663862">
    <property type="component" value="Unassembled WGS sequence"/>
</dbReference>
<organism evidence="3 4">
    <name type="scientific">Rotaria socialis</name>
    <dbReference type="NCBI Taxonomy" id="392032"/>
    <lineage>
        <taxon>Eukaryota</taxon>
        <taxon>Metazoa</taxon>
        <taxon>Spiralia</taxon>
        <taxon>Gnathifera</taxon>
        <taxon>Rotifera</taxon>
        <taxon>Eurotatoria</taxon>
        <taxon>Bdelloidea</taxon>
        <taxon>Philodinida</taxon>
        <taxon>Philodinidae</taxon>
        <taxon>Rotaria</taxon>
    </lineage>
</organism>
<feature type="domain" description="Tc1-like transposase DDE" evidence="1">
    <location>
        <begin position="43"/>
        <end position="192"/>
    </location>
</feature>